<proteinExistence type="predicted"/>
<name>A0A7R8W7D6_9CRUS</name>
<protein>
    <submittedName>
        <fullName evidence="5">Uncharacterized protein</fullName>
    </submittedName>
</protein>
<evidence type="ECO:0000313" key="5">
    <source>
        <dbReference type="EMBL" id="CAD7225171.1"/>
    </source>
</evidence>
<dbReference type="AlphaFoldDB" id="A0A7R8W7D6"/>
<dbReference type="Pfam" id="PF00335">
    <property type="entry name" value="Tetraspanin"/>
    <property type="match status" value="1"/>
</dbReference>
<accession>A0A7R8W7D6</accession>
<sequence>MTWPTQVELTPYEKECRSRQRRLFSFFTGGFEDYEIKLDMASEVPVRKLKGKNLKEFFSDLRKECFFRMLLYQSVLTLDFIRLMSAVLIILCTTSALQFSAGFRSRLPLAPEKSDKMIEGNLITVAFAIFEIAFSFFRYDTMRRKTRVAIAVFLPLEFMFYSALMGIPFVVESVTEDLEVRMIQDMKNFTPRKSINEDVRWMDVIHRTFLCCGVTSEHTAKMALKWAAEQAEIDYGDGEIRTGLANRTLLNEFIAIPFPCSCEVNPTACRQGELRKGVVIFRLSCLGQITRVLNWNSRDVRILSLSVAILGVFVALLRFGLIITQSLHG</sequence>
<keyword evidence="4" id="KW-0472">Membrane</keyword>
<evidence type="ECO:0000256" key="4">
    <source>
        <dbReference type="ARBA" id="ARBA00023136"/>
    </source>
</evidence>
<gene>
    <name evidence="5" type="ORF">CTOB1V02_LOCUS3117</name>
</gene>
<dbReference type="GO" id="GO:0016020">
    <property type="term" value="C:membrane"/>
    <property type="evidence" value="ECO:0007669"/>
    <property type="project" value="UniProtKB-SubCell"/>
</dbReference>
<reference evidence="5" key="1">
    <citation type="submission" date="2020-11" db="EMBL/GenBank/DDBJ databases">
        <authorList>
            <person name="Tran Van P."/>
        </authorList>
    </citation>
    <scope>NUCLEOTIDE SEQUENCE</scope>
</reference>
<keyword evidence="3" id="KW-1133">Transmembrane helix</keyword>
<evidence type="ECO:0000256" key="3">
    <source>
        <dbReference type="ARBA" id="ARBA00022989"/>
    </source>
</evidence>
<comment type="subcellular location">
    <subcellularLocation>
        <location evidence="1">Membrane</location>
        <topology evidence="1">Multi-pass membrane protein</topology>
    </subcellularLocation>
</comment>
<keyword evidence="2" id="KW-0812">Transmembrane</keyword>
<dbReference type="EMBL" id="OB660517">
    <property type="protein sequence ID" value="CAD7225171.1"/>
    <property type="molecule type" value="Genomic_DNA"/>
</dbReference>
<organism evidence="5">
    <name type="scientific">Cyprideis torosa</name>
    <dbReference type="NCBI Taxonomy" id="163714"/>
    <lineage>
        <taxon>Eukaryota</taxon>
        <taxon>Metazoa</taxon>
        <taxon>Ecdysozoa</taxon>
        <taxon>Arthropoda</taxon>
        <taxon>Crustacea</taxon>
        <taxon>Oligostraca</taxon>
        <taxon>Ostracoda</taxon>
        <taxon>Podocopa</taxon>
        <taxon>Podocopida</taxon>
        <taxon>Cytherocopina</taxon>
        <taxon>Cytheroidea</taxon>
        <taxon>Cytherideidae</taxon>
        <taxon>Cyprideis</taxon>
    </lineage>
</organism>
<evidence type="ECO:0000256" key="1">
    <source>
        <dbReference type="ARBA" id="ARBA00004141"/>
    </source>
</evidence>
<evidence type="ECO:0000256" key="2">
    <source>
        <dbReference type="ARBA" id="ARBA00022692"/>
    </source>
</evidence>
<dbReference type="InterPro" id="IPR018499">
    <property type="entry name" value="Tetraspanin/Peripherin"/>
</dbReference>